<accession>A0A1H0DU00</accession>
<reference evidence="2 3" key="1">
    <citation type="submission" date="2016-10" db="EMBL/GenBank/DDBJ databases">
        <authorList>
            <person name="de Groot N.N."/>
        </authorList>
    </citation>
    <scope>NUCLEOTIDE SEQUENCE [LARGE SCALE GENOMIC DNA]</scope>
    <source>
        <strain evidence="2 3">CGMCC 1.5012</strain>
    </source>
</reference>
<evidence type="ECO:0000256" key="1">
    <source>
        <dbReference type="SAM" id="Phobius"/>
    </source>
</evidence>
<dbReference type="EMBL" id="FNID01000030">
    <property type="protein sequence ID" value="SDN73674.1"/>
    <property type="molecule type" value="Genomic_DNA"/>
</dbReference>
<dbReference type="AlphaFoldDB" id="A0A1H0DU00"/>
<evidence type="ECO:0000313" key="2">
    <source>
        <dbReference type="EMBL" id="SDN73674.1"/>
    </source>
</evidence>
<sequence length="104" mass="11302">MKITLLPKSKLGICAASLLLLFFLLLGASILISDWQGYVASQTIFDNLPIAIPMVFAIACALASFITGLIAVLKSKERSVLIFITTIVGLFFTLLFLGEILFPH</sequence>
<dbReference type="Proteomes" id="UP000199182">
    <property type="component" value="Unassembled WGS sequence"/>
</dbReference>
<gene>
    <name evidence="2" type="ORF">SAMN05192585_13024</name>
</gene>
<proteinExistence type="predicted"/>
<name>A0A1H0DU00_9FIRM</name>
<keyword evidence="1" id="KW-1133">Transmembrane helix</keyword>
<keyword evidence="1" id="KW-0812">Transmembrane</keyword>
<organism evidence="2 3">
    <name type="scientific">Acetanaerobacterium elongatum</name>
    <dbReference type="NCBI Taxonomy" id="258515"/>
    <lineage>
        <taxon>Bacteria</taxon>
        <taxon>Bacillati</taxon>
        <taxon>Bacillota</taxon>
        <taxon>Clostridia</taxon>
        <taxon>Eubacteriales</taxon>
        <taxon>Oscillospiraceae</taxon>
        <taxon>Acetanaerobacterium</taxon>
    </lineage>
</organism>
<feature type="transmembrane region" description="Helical" evidence="1">
    <location>
        <begin position="80"/>
        <end position="102"/>
    </location>
</feature>
<dbReference type="RefSeq" id="WP_092641923.1">
    <property type="nucleotide sequence ID" value="NZ_FNID01000030.1"/>
</dbReference>
<keyword evidence="3" id="KW-1185">Reference proteome</keyword>
<protein>
    <submittedName>
        <fullName evidence="2">Uncharacterized protein</fullName>
    </submittedName>
</protein>
<feature type="transmembrane region" description="Helical" evidence="1">
    <location>
        <begin position="51"/>
        <end position="73"/>
    </location>
</feature>
<evidence type="ECO:0000313" key="3">
    <source>
        <dbReference type="Proteomes" id="UP000199182"/>
    </source>
</evidence>
<keyword evidence="1" id="KW-0472">Membrane</keyword>